<name>A0A6S6PSM1_ACEAC</name>
<dbReference type="EMBL" id="AP023326">
    <property type="protein sequence ID" value="BCI68104.1"/>
    <property type="molecule type" value="Genomic_DNA"/>
</dbReference>
<feature type="region of interest" description="Disordered" evidence="1">
    <location>
        <begin position="1"/>
        <end position="40"/>
    </location>
</feature>
<evidence type="ECO:0000256" key="1">
    <source>
        <dbReference type="SAM" id="MobiDB-lite"/>
    </source>
</evidence>
<reference evidence="2 3" key="1">
    <citation type="submission" date="2020-07" db="EMBL/GenBank/DDBJ databases">
        <title>Complete Genome Sequence of an acetic acid bacterium, Acetobacter aceti JCM20276.</title>
        <authorList>
            <person name="Hirose Y."/>
            <person name="Mihara H."/>
        </authorList>
    </citation>
    <scope>NUCLEOTIDE SEQUENCE [LARGE SCALE GENOMIC DNA]</scope>
    <source>
        <strain evidence="2 3">JCM20276</strain>
    </source>
</reference>
<dbReference type="AlphaFoldDB" id="A0A6S6PSM1"/>
<organism evidence="2 3">
    <name type="scientific">Acetobacter aceti</name>
    <dbReference type="NCBI Taxonomy" id="435"/>
    <lineage>
        <taxon>Bacteria</taxon>
        <taxon>Pseudomonadati</taxon>
        <taxon>Pseudomonadota</taxon>
        <taxon>Alphaproteobacteria</taxon>
        <taxon>Acetobacterales</taxon>
        <taxon>Acetobacteraceae</taxon>
        <taxon>Acetobacter</taxon>
        <taxon>Acetobacter subgen. Acetobacter</taxon>
    </lineage>
</organism>
<gene>
    <name evidence="2" type="ORF">AAJCM20276_27280</name>
</gene>
<protein>
    <submittedName>
        <fullName evidence="2">Uncharacterized protein</fullName>
    </submittedName>
</protein>
<evidence type="ECO:0000313" key="2">
    <source>
        <dbReference type="EMBL" id="BCI68104.1"/>
    </source>
</evidence>
<sequence length="70" mass="7575">MSENSTQAGNDVVRSGMTDNPETWPHCLSERDKQNADAPPRNWAAACALSQIKMGVPLTEAHKELVGRVG</sequence>
<dbReference type="Proteomes" id="UP000515220">
    <property type="component" value="Chromosome"/>
</dbReference>
<proteinExistence type="predicted"/>
<evidence type="ECO:0000313" key="3">
    <source>
        <dbReference type="Proteomes" id="UP000515220"/>
    </source>
</evidence>
<accession>A0A6S6PSM1</accession>